<protein>
    <submittedName>
        <fullName evidence="13">SusC/RagA family TonB-linked outer membrane protein</fullName>
    </submittedName>
</protein>
<keyword evidence="3 8" id="KW-1134">Transmembrane beta strand</keyword>
<evidence type="ECO:0000256" key="6">
    <source>
        <dbReference type="ARBA" id="ARBA00023136"/>
    </source>
</evidence>
<feature type="domain" description="TonB-dependent receptor-like beta-barrel" evidence="11">
    <location>
        <begin position="436"/>
        <end position="806"/>
    </location>
</feature>
<dbReference type="Proteomes" id="UP000441336">
    <property type="component" value="Unassembled WGS sequence"/>
</dbReference>
<accession>A0A7K1TDU9</accession>
<keyword evidence="4 8" id="KW-0812">Transmembrane</keyword>
<feature type="signal peptide" evidence="10">
    <location>
        <begin position="1"/>
        <end position="21"/>
    </location>
</feature>
<feature type="domain" description="TonB-dependent receptor plug" evidence="12">
    <location>
        <begin position="117"/>
        <end position="244"/>
    </location>
</feature>
<gene>
    <name evidence="13" type="ORF">GO988_09440</name>
</gene>
<name>A0A7K1TDU9_9BACT</name>
<dbReference type="Gene3D" id="2.60.40.1120">
    <property type="entry name" value="Carboxypeptidase-like, regulatory domain"/>
    <property type="match status" value="1"/>
</dbReference>
<keyword evidence="2 8" id="KW-0813">Transport</keyword>
<organism evidence="13 14">
    <name type="scientific">Hymenobacter ginkgonis</name>
    <dbReference type="NCBI Taxonomy" id="2682976"/>
    <lineage>
        <taxon>Bacteria</taxon>
        <taxon>Pseudomonadati</taxon>
        <taxon>Bacteroidota</taxon>
        <taxon>Cytophagia</taxon>
        <taxon>Cytophagales</taxon>
        <taxon>Hymenobacteraceae</taxon>
        <taxon>Hymenobacter</taxon>
    </lineage>
</organism>
<dbReference type="PROSITE" id="PS52016">
    <property type="entry name" value="TONB_DEPENDENT_REC_3"/>
    <property type="match status" value="1"/>
</dbReference>
<evidence type="ECO:0000256" key="2">
    <source>
        <dbReference type="ARBA" id="ARBA00022448"/>
    </source>
</evidence>
<dbReference type="InterPro" id="IPR036942">
    <property type="entry name" value="Beta-barrel_TonB_sf"/>
</dbReference>
<evidence type="ECO:0000259" key="12">
    <source>
        <dbReference type="Pfam" id="PF07715"/>
    </source>
</evidence>
<feature type="chain" id="PRO_5029477072" evidence="10">
    <location>
        <begin position="22"/>
        <end position="1050"/>
    </location>
</feature>
<evidence type="ECO:0000256" key="10">
    <source>
        <dbReference type="SAM" id="SignalP"/>
    </source>
</evidence>
<dbReference type="Gene3D" id="2.40.170.20">
    <property type="entry name" value="TonB-dependent receptor, beta-barrel domain"/>
    <property type="match status" value="1"/>
</dbReference>
<evidence type="ECO:0000256" key="7">
    <source>
        <dbReference type="ARBA" id="ARBA00023237"/>
    </source>
</evidence>
<dbReference type="Pfam" id="PF13715">
    <property type="entry name" value="CarbopepD_reg_2"/>
    <property type="match status" value="1"/>
</dbReference>
<evidence type="ECO:0000256" key="9">
    <source>
        <dbReference type="RuleBase" id="RU003357"/>
    </source>
</evidence>
<comment type="caution">
    <text evidence="13">The sequence shown here is derived from an EMBL/GenBank/DDBJ whole genome shotgun (WGS) entry which is preliminary data.</text>
</comment>
<reference evidence="13 14" key="1">
    <citation type="submission" date="2019-12" db="EMBL/GenBank/DDBJ databases">
        <title>Hymenobacter sp. HMF4947 Genome sequencing and assembly.</title>
        <authorList>
            <person name="Kang H."/>
            <person name="Cha I."/>
            <person name="Kim H."/>
            <person name="Joh K."/>
        </authorList>
    </citation>
    <scope>NUCLEOTIDE SEQUENCE [LARGE SCALE GENOMIC DNA]</scope>
    <source>
        <strain evidence="13 14">HMF4947</strain>
    </source>
</reference>
<evidence type="ECO:0000256" key="8">
    <source>
        <dbReference type="PROSITE-ProRule" id="PRU01360"/>
    </source>
</evidence>
<comment type="subcellular location">
    <subcellularLocation>
        <location evidence="1 8">Cell outer membrane</location>
        <topology evidence="1 8">Multi-pass membrane protein</topology>
    </subcellularLocation>
</comment>
<dbReference type="NCBIfam" id="TIGR04057">
    <property type="entry name" value="SusC_RagA_signa"/>
    <property type="match status" value="1"/>
</dbReference>
<keyword evidence="7 8" id="KW-0998">Cell outer membrane</keyword>
<dbReference type="InterPro" id="IPR023997">
    <property type="entry name" value="TonB-dep_OMP_SusC/RagA_CS"/>
</dbReference>
<dbReference type="NCBIfam" id="TIGR04056">
    <property type="entry name" value="OMP_RagA_SusC"/>
    <property type="match status" value="1"/>
</dbReference>
<dbReference type="AlphaFoldDB" id="A0A7K1TDU9"/>
<dbReference type="InterPro" id="IPR008969">
    <property type="entry name" value="CarboxyPept-like_regulatory"/>
</dbReference>
<keyword evidence="5 9" id="KW-0798">TonB box</keyword>
<evidence type="ECO:0000256" key="4">
    <source>
        <dbReference type="ARBA" id="ARBA00022692"/>
    </source>
</evidence>
<dbReference type="InterPro" id="IPR000531">
    <property type="entry name" value="Beta-barrel_TonB"/>
</dbReference>
<evidence type="ECO:0000256" key="1">
    <source>
        <dbReference type="ARBA" id="ARBA00004571"/>
    </source>
</evidence>
<evidence type="ECO:0000259" key="11">
    <source>
        <dbReference type="Pfam" id="PF00593"/>
    </source>
</evidence>
<dbReference type="EMBL" id="WQKZ01000002">
    <property type="protein sequence ID" value="MVN76544.1"/>
    <property type="molecule type" value="Genomic_DNA"/>
</dbReference>
<dbReference type="Gene3D" id="2.170.130.10">
    <property type="entry name" value="TonB-dependent receptor, plug domain"/>
    <property type="match status" value="1"/>
</dbReference>
<proteinExistence type="inferred from homology"/>
<evidence type="ECO:0000313" key="13">
    <source>
        <dbReference type="EMBL" id="MVN76544.1"/>
    </source>
</evidence>
<evidence type="ECO:0000313" key="14">
    <source>
        <dbReference type="Proteomes" id="UP000441336"/>
    </source>
</evidence>
<evidence type="ECO:0000256" key="5">
    <source>
        <dbReference type="ARBA" id="ARBA00023077"/>
    </source>
</evidence>
<dbReference type="InterPro" id="IPR023996">
    <property type="entry name" value="TonB-dep_OMP_SusC/RagA"/>
</dbReference>
<dbReference type="Pfam" id="PF00593">
    <property type="entry name" value="TonB_dep_Rec_b-barrel"/>
    <property type="match status" value="1"/>
</dbReference>
<dbReference type="InterPro" id="IPR037066">
    <property type="entry name" value="Plug_dom_sf"/>
</dbReference>
<keyword evidence="10" id="KW-0732">Signal</keyword>
<comment type="similarity">
    <text evidence="8 9">Belongs to the TonB-dependent receptor family.</text>
</comment>
<keyword evidence="6 8" id="KW-0472">Membrane</keyword>
<keyword evidence="14" id="KW-1185">Reference proteome</keyword>
<dbReference type="GO" id="GO:0009279">
    <property type="term" value="C:cell outer membrane"/>
    <property type="evidence" value="ECO:0007669"/>
    <property type="project" value="UniProtKB-SubCell"/>
</dbReference>
<dbReference type="SUPFAM" id="SSF49464">
    <property type="entry name" value="Carboxypeptidase regulatory domain-like"/>
    <property type="match status" value="1"/>
</dbReference>
<dbReference type="Pfam" id="PF07715">
    <property type="entry name" value="Plug"/>
    <property type="match status" value="1"/>
</dbReference>
<dbReference type="SUPFAM" id="SSF56935">
    <property type="entry name" value="Porins"/>
    <property type="match status" value="1"/>
</dbReference>
<dbReference type="InterPro" id="IPR012910">
    <property type="entry name" value="Plug_dom"/>
</dbReference>
<evidence type="ECO:0000256" key="3">
    <source>
        <dbReference type="ARBA" id="ARBA00022452"/>
    </source>
</evidence>
<sequence length="1050" mass="112056">MKRNLLMTLFLLLTLLQAVQAQTRAVSGRVTDQKSGEGLPGVTVLLKGTTNGTSTDADGSFTMAVPTVGGTLVFSSVGMNTQERPVGSSTQVNVALTQNSRELSEVVVTALGIEKDKRTLGYATQEIQGGAVAQKSEPNVLNTLQGKVSGVNITGASGLAGTSTNINIRGITSLTGNNQPLFVVDGIPVSNDTDRTNGGAAGTLYGAQTANRAADIDPENIANISILKGPAAAALYGSRASSGAILITTKSGANVNKKLEVVLNTGFNFQTVLGLPEFQNDYGQGTAGTNTTANGGGNILTGSTNSWGPRFGTAPTRANGLLLADNSLLPYQAYPNNIRDFYKTGTLWTNGLQLAGNNGTSNFSLNVNSTTQKGITESSKLQRTNIQLGGGTTLQNKIKVTGSVNFSQTDQLAPQTGNGGSAFGTLASVPRSFDLQGQTFQTATGANLFFAGLDNPNYNLLNSNTTSNVTRFINVASIGYDFFPWLSVVYRAGLDTYTDRRKQIAAISSARNPTGLIFQDNIQYAEFTGDLLITAKKENIFLEKLNATLLVGQQTNQRKRNEQYVSAATLSQPGFYNTINAAVFTGSGETNYTRRLLGYYADLSLAYNNYLFLEGTARVDQSSTLPKDNRTFLYPSVSAGFVFTDAFNIDSDIFSYGKIRGNLARVGRDADPYVLETYYVAGGQGNNVANVTFPFNNVVGFRPSTTIGGVNVLNVLKPEFTKSAEVGLNLGFFNNRLTLDATYFKTVSSNQIIPVTIAPTTGYSSFYTNAGELDNKGIELLATITPVRSTSGFTWDISANYTRIRNMVVSIYPGVTSSSIPGSAFIGSVPSFVVGQPYGVILGQKKATAPDGQYLINPRTGLWVTELSSQVTANPNVDWQGGITNSFAYKGFTFSFLVDAVVGGDILSFTQAAYKSAGMLKETGVDREVPRIIPGVIQNADGSYRPNNIQIDAQSYWSNQGLQSDLNIFDGTHFTMREVSLGYALPKDLLARTPFGGASISVSGRNLFYYAPNANFFPEVNTQGAGNIRSLDLQGAPSVRSYGAYLRFTF</sequence>
<dbReference type="InterPro" id="IPR039426">
    <property type="entry name" value="TonB-dep_rcpt-like"/>
</dbReference>